<dbReference type="RefSeq" id="WP_185769245.1">
    <property type="nucleotide sequence ID" value="NZ_CP046883.1"/>
</dbReference>
<dbReference type="PANTHER" id="PTHR11046">
    <property type="entry name" value="OLIGORIBONUCLEASE, MITOCHONDRIAL"/>
    <property type="match status" value="1"/>
</dbReference>
<gene>
    <name evidence="8" type="primary">orn</name>
    <name evidence="9" type="ORF">GP473_02460</name>
</gene>
<dbReference type="AlphaFoldDB" id="A0A7G7YMG9"/>
<dbReference type="GO" id="GO:0003676">
    <property type="term" value="F:nucleic acid binding"/>
    <property type="evidence" value="ECO:0007669"/>
    <property type="project" value="InterPro"/>
</dbReference>
<dbReference type="PANTHER" id="PTHR11046:SF0">
    <property type="entry name" value="OLIGORIBONUCLEASE, MITOCHONDRIAL"/>
    <property type="match status" value="1"/>
</dbReference>
<reference evidence="9 10" key="1">
    <citation type="submission" date="2019-12" db="EMBL/GenBank/DDBJ databases">
        <title>Corynebacterium sp. nov., isolated from feces of the Anser Albifrons in China.</title>
        <authorList>
            <person name="Liu Q."/>
        </authorList>
    </citation>
    <scope>NUCLEOTIDE SEQUENCE [LARGE SCALE GENOMIC DNA]</scope>
    <source>
        <strain evidence="9 10">23H37-10</strain>
    </source>
</reference>
<dbReference type="Gene3D" id="3.30.420.10">
    <property type="entry name" value="Ribonuclease H-like superfamily/Ribonuclease H"/>
    <property type="match status" value="1"/>
</dbReference>
<evidence type="ECO:0000256" key="5">
    <source>
        <dbReference type="ARBA" id="ARBA00022839"/>
    </source>
</evidence>
<comment type="similarity">
    <text evidence="1 8">Belongs to the oligoribonuclease family.</text>
</comment>
<dbReference type="EMBL" id="CP046883">
    <property type="protein sequence ID" value="QNH95689.1"/>
    <property type="molecule type" value="Genomic_DNA"/>
</dbReference>
<evidence type="ECO:0000256" key="4">
    <source>
        <dbReference type="ARBA" id="ARBA00022801"/>
    </source>
</evidence>
<evidence type="ECO:0000313" key="10">
    <source>
        <dbReference type="Proteomes" id="UP000515275"/>
    </source>
</evidence>
<keyword evidence="10" id="KW-1185">Reference proteome</keyword>
<keyword evidence="2 8" id="KW-0963">Cytoplasm</keyword>
<dbReference type="GO" id="GO:0005737">
    <property type="term" value="C:cytoplasm"/>
    <property type="evidence" value="ECO:0007669"/>
    <property type="project" value="UniProtKB-SubCell"/>
</dbReference>
<sequence>MANPATASTPHQIAKQDRIVWADCEMTGLDPDRHVLVEIAVIVTDADLHPLDEGIDIVIHATEEELAHMDDFVTKMHGNSGLTEQIRESTVSLRDAEQQCVEYIKRFVPVSGQAPLAGNSIATDRTFIARYMPELDNYLHYRMIDVSSIKELSRRWHPRIYNAQPTKGMAHRALADIRESIRELAFYRTAMFISDAPSTGVLKEIAQQVTEQYPV</sequence>
<dbReference type="HAMAP" id="MF_00045">
    <property type="entry name" value="Oligoribonuclease"/>
    <property type="match status" value="1"/>
</dbReference>
<dbReference type="KEGG" id="cans:GP473_02460"/>
<keyword evidence="3 8" id="KW-0540">Nuclease</keyword>
<evidence type="ECO:0000256" key="3">
    <source>
        <dbReference type="ARBA" id="ARBA00022722"/>
    </source>
</evidence>
<evidence type="ECO:0000256" key="1">
    <source>
        <dbReference type="ARBA" id="ARBA00009921"/>
    </source>
</evidence>
<dbReference type="SMART" id="SM00479">
    <property type="entry name" value="EXOIII"/>
    <property type="match status" value="1"/>
</dbReference>
<dbReference type="InterPro" id="IPR013520">
    <property type="entry name" value="Ribonucl_H"/>
</dbReference>
<evidence type="ECO:0000256" key="2">
    <source>
        <dbReference type="ARBA" id="ARBA00022490"/>
    </source>
</evidence>
<name>A0A7G7YMG9_9CORY</name>
<comment type="subcellular location">
    <subcellularLocation>
        <location evidence="8">Cytoplasm</location>
    </subcellularLocation>
</comment>
<proteinExistence type="inferred from homology"/>
<dbReference type="InterPro" id="IPR022894">
    <property type="entry name" value="Oligoribonuclease"/>
</dbReference>
<evidence type="ECO:0000256" key="6">
    <source>
        <dbReference type="ARBA" id="ARBA00057155"/>
    </source>
</evidence>
<dbReference type="EC" id="3.1.-.-" evidence="8"/>
<evidence type="ECO:0000256" key="7">
    <source>
        <dbReference type="ARBA" id="ARBA00070964"/>
    </source>
</evidence>
<dbReference type="GO" id="GO:0000175">
    <property type="term" value="F:3'-5'-RNA exonuclease activity"/>
    <property type="evidence" value="ECO:0007669"/>
    <property type="project" value="InterPro"/>
</dbReference>
<dbReference type="InterPro" id="IPR036397">
    <property type="entry name" value="RNaseH_sf"/>
</dbReference>
<accession>A0A7G7YMG9</accession>
<dbReference type="NCBIfam" id="NF003765">
    <property type="entry name" value="PRK05359.1"/>
    <property type="match status" value="1"/>
</dbReference>
<keyword evidence="4 8" id="KW-0378">Hydrolase</keyword>
<evidence type="ECO:0000256" key="8">
    <source>
        <dbReference type="HAMAP-Rule" id="MF_00045"/>
    </source>
</evidence>
<protein>
    <recommendedName>
        <fullName evidence="7 8">Oligoribonuclease</fullName>
        <ecNumber evidence="8">3.1.-.-</ecNumber>
    </recommendedName>
</protein>
<keyword evidence="5 8" id="KW-0269">Exonuclease</keyword>
<dbReference type="InterPro" id="IPR012337">
    <property type="entry name" value="RNaseH-like_sf"/>
</dbReference>
<organism evidence="9 10">
    <name type="scientific">Corynebacterium anserum</name>
    <dbReference type="NCBI Taxonomy" id="2684406"/>
    <lineage>
        <taxon>Bacteria</taxon>
        <taxon>Bacillati</taxon>
        <taxon>Actinomycetota</taxon>
        <taxon>Actinomycetes</taxon>
        <taxon>Mycobacteriales</taxon>
        <taxon>Corynebacteriaceae</taxon>
        <taxon>Corynebacterium</taxon>
    </lineage>
</organism>
<dbReference type="FunFam" id="3.30.420.10:FF:000003">
    <property type="entry name" value="Oligoribonuclease"/>
    <property type="match status" value="1"/>
</dbReference>
<dbReference type="SUPFAM" id="SSF53098">
    <property type="entry name" value="Ribonuclease H-like"/>
    <property type="match status" value="1"/>
</dbReference>
<dbReference type="CDD" id="cd06135">
    <property type="entry name" value="Orn"/>
    <property type="match status" value="1"/>
</dbReference>
<feature type="active site" evidence="8">
    <location>
        <position position="141"/>
    </location>
</feature>
<dbReference type="Proteomes" id="UP000515275">
    <property type="component" value="Chromosome"/>
</dbReference>
<dbReference type="Pfam" id="PF00929">
    <property type="entry name" value="RNase_T"/>
    <property type="match status" value="1"/>
</dbReference>
<evidence type="ECO:0000313" key="9">
    <source>
        <dbReference type="EMBL" id="QNH95689.1"/>
    </source>
</evidence>
<comment type="function">
    <text evidence="6 8">3'-to-5' exoribonuclease specific for small oligoribonucleotides.</text>
</comment>